<keyword evidence="3" id="KW-0963">Cytoplasm</keyword>
<protein>
    <recommendedName>
        <fullName evidence="2">glycine--tRNA ligase</fullName>
        <ecNumber evidence="2">6.1.1.14</ecNumber>
    </recommendedName>
</protein>
<dbReference type="GO" id="GO:0070062">
    <property type="term" value="C:extracellular exosome"/>
    <property type="evidence" value="ECO:0007669"/>
    <property type="project" value="UniProtKB-ARBA"/>
</dbReference>
<dbReference type="Gene3D" id="3.40.50.800">
    <property type="entry name" value="Anticodon-binding domain"/>
    <property type="match status" value="1"/>
</dbReference>
<dbReference type="Proteomes" id="UP000318995">
    <property type="component" value="Unassembled WGS sequence"/>
</dbReference>
<dbReference type="GO" id="GO:1990742">
    <property type="term" value="C:microvesicle"/>
    <property type="evidence" value="ECO:0007669"/>
    <property type="project" value="UniProtKB-ARBA"/>
</dbReference>
<keyword evidence="8" id="KW-0030">Aminoacyl-tRNA synthetase</keyword>
<keyword evidence="5" id="KW-0547">Nucleotide-binding</keyword>
<evidence type="ECO:0000259" key="9">
    <source>
        <dbReference type="PROSITE" id="PS50862"/>
    </source>
</evidence>
<dbReference type="InterPro" id="IPR006195">
    <property type="entry name" value="aa-tRNA-synth_II"/>
</dbReference>
<dbReference type="PANTHER" id="PTHR10745:SF8">
    <property type="entry name" value="DNA POLYMERASE SUBUNIT GAMMA-2, MITOCHONDRIAL"/>
    <property type="match status" value="1"/>
</dbReference>
<dbReference type="InterPro" id="IPR004154">
    <property type="entry name" value="Anticodon-bd"/>
</dbReference>
<evidence type="ECO:0000256" key="7">
    <source>
        <dbReference type="ARBA" id="ARBA00022917"/>
    </source>
</evidence>
<accession>A0A5C5VXK2</accession>
<dbReference type="GO" id="GO:0004820">
    <property type="term" value="F:glycine-tRNA ligase activity"/>
    <property type="evidence" value="ECO:0007669"/>
    <property type="project" value="UniProtKB-EC"/>
</dbReference>
<dbReference type="NCBIfam" id="TIGR00389">
    <property type="entry name" value="glyS_dimeric"/>
    <property type="match status" value="1"/>
</dbReference>
<dbReference type="Pfam" id="PF03129">
    <property type="entry name" value="HGTP_anticodon"/>
    <property type="match status" value="1"/>
</dbReference>
<evidence type="ECO:0000256" key="4">
    <source>
        <dbReference type="ARBA" id="ARBA00022598"/>
    </source>
</evidence>
<dbReference type="GO" id="GO:0005524">
    <property type="term" value="F:ATP binding"/>
    <property type="evidence" value="ECO:0007669"/>
    <property type="project" value="UniProtKB-KW"/>
</dbReference>
<dbReference type="FunFam" id="3.40.50.800:FF:000002">
    <property type="entry name" value="Glycine--tRNA ligase"/>
    <property type="match status" value="1"/>
</dbReference>
<dbReference type="GO" id="GO:0004081">
    <property type="term" value="F:bis(5'-nucleosyl)-tetraphosphatase (asymmetrical) activity"/>
    <property type="evidence" value="ECO:0007669"/>
    <property type="project" value="UniProtKB-ARBA"/>
</dbReference>
<dbReference type="Pfam" id="PF00587">
    <property type="entry name" value="tRNA-synt_2b"/>
    <property type="match status" value="1"/>
</dbReference>
<dbReference type="InterPro" id="IPR045864">
    <property type="entry name" value="aa-tRNA-synth_II/BPL/LPL"/>
</dbReference>
<dbReference type="PRINTS" id="PR01043">
    <property type="entry name" value="TRNASYNTHGLY"/>
</dbReference>
<dbReference type="InterPro" id="IPR033731">
    <property type="entry name" value="GlyRS-like_core"/>
</dbReference>
<dbReference type="GO" id="GO:0005737">
    <property type="term" value="C:cytoplasm"/>
    <property type="evidence" value="ECO:0007669"/>
    <property type="project" value="InterPro"/>
</dbReference>
<gene>
    <name evidence="10" type="primary">glyQS</name>
    <name evidence="10" type="ORF">Pla111_23190</name>
</gene>
<evidence type="ECO:0000256" key="6">
    <source>
        <dbReference type="ARBA" id="ARBA00022840"/>
    </source>
</evidence>
<keyword evidence="11" id="KW-1185">Reference proteome</keyword>
<dbReference type="CDD" id="cd00858">
    <property type="entry name" value="GlyRS_anticodon"/>
    <property type="match status" value="1"/>
</dbReference>
<dbReference type="PROSITE" id="PS50862">
    <property type="entry name" value="AA_TRNA_LIGASE_II"/>
    <property type="match status" value="1"/>
</dbReference>
<sequence>MEMEKLVSLCRRRGFLFQSSEIYGGLNGFWDYGPLGVELKRNLKDAWWRDMVAAHDDLTTHAGAPGAYEMTGLDCTIIMHPQVWKVSGHYDLFADVLVECKESKKRYRYDQVRCRWIDGTGMHLPGSDQQYATEQVKYLIATVAENEAEDLEKRAMKLLKVRSKDKDSLKWIDGVTTLDQIDTQDFDKVFAPEATKLGTFGEPRDFNLMFESHAGALQSEDNKVFLRPETAQGIFVNFKNVTDSSRVKVPFGIAQVGKSFRNEITPRNFTFRSREFEQMEIEFFCHPSQSQDWYKYWRDRRMAWWQSLGLSGKNLILRDHHPDELSHYSTGTADIEYAFPFLPEGEYGELEGIAHRGDFDLRSHMEGKLDPNSCPLTVQLGEDGKPVHRGSGRDLTYRDDITNERFTPHVIEPSAGADRGALALLCEAYHEDTAPDDKGQDQTRVVMRFHPRIAPVKAAVFPLVKKDGMPEIAQDLYRALKKKFPAFYDEKGAVGRRYRRQDEAGTPYCLTVDGQSVQDQTVTLRDRDTLEQVRMKLDDVVEEIERRVTGSC</sequence>
<keyword evidence="6" id="KW-0067">ATP-binding</keyword>
<evidence type="ECO:0000256" key="3">
    <source>
        <dbReference type="ARBA" id="ARBA00022490"/>
    </source>
</evidence>
<dbReference type="SUPFAM" id="SSF52954">
    <property type="entry name" value="Class II aaRS ABD-related"/>
    <property type="match status" value="1"/>
</dbReference>
<organism evidence="10 11">
    <name type="scientific">Botrimarina hoheduenensis</name>
    <dbReference type="NCBI Taxonomy" id="2528000"/>
    <lineage>
        <taxon>Bacteria</taxon>
        <taxon>Pseudomonadati</taxon>
        <taxon>Planctomycetota</taxon>
        <taxon>Planctomycetia</taxon>
        <taxon>Pirellulales</taxon>
        <taxon>Lacipirellulaceae</taxon>
        <taxon>Botrimarina</taxon>
    </lineage>
</organism>
<dbReference type="InterPro" id="IPR002314">
    <property type="entry name" value="aa-tRNA-synt_IIb"/>
</dbReference>
<dbReference type="CDD" id="cd00774">
    <property type="entry name" value="GlyRS-like_core"/>
    <property type="match status" value="1"/>
</dbReference>
<keyword evidence="7" id="KW-0648">Protein biosynthesis</keyword>
<evidence type="ECO:0000256" key="2">
    <source>
        <dbReference type="ARBA" id="ARBA00012829"/>
    </source>
</evidence>
<dbReference type="InterPro" id="IPR027031">
    <property type="entry name" value="Gly-tRNA_synthase/POLG2"/>
</dbReference>
<comment type="caution">
    <text evidence="10">The sequence shown here is derived from an EMBL/GenBank/DDBJ whole genome shotgun (WGS) entry which is preliminary data.</text>
</comment>
<dbReference type="NCBIfam" id="NF003211">
    <property type="entry name" value="PRK04173.1"/>
    <property type="match status" value="1"/>
</dbReference>
<dbReference type="GO" id="GO:0006426">
    <property type="term" value="P:glycyl-tRNA aminoacylation"/>
    <property type="evidence" value="ECO:0007669"/>
    <property type="project" value="InterPro"/>
</dbReference>
<dbReference type="EMBL" id="SJPH01000004">
    <property type="protein sequence ID" value="TWT43368.1"/>
    <property type="molecule type" value="Genomic_DNA"/>
</dbReference>
<dbReference type="AlphaFoldDB" id="A0A5C5VXK2"/>
<evidence type="ECO:0000256" key="8">
    <source>
        <dbReference type="ARBA" id="ARBA00023146"/>
    </source>
</evidence>
<evidence type="ECO:0000313" key="11">
    <source>
        <dbReference type="Proteomes" id="UP000318995"/>
    </source>
</evidence>
<dbReference type="Gene3D" id="3.30.930.10">
    <property type="entry name" value="Bira Bifunctional Protein, Domain 2"/>
    <property type="match status" value="1"/>
</dbReference>
<comment type="similarity">
    <text evidence="1">Belongs to the class-II aminoacyl-tRNA synthetase family.</text>
</comment>
<dbReference type="InterPro" id="IPR036621">
    <property type="entry name" value="Anticodon-bd_dom_sf"/>
</dbReference>
<reference evidence="10 11" key="1">
    <citation type="submission" date="2019-02" db="EMBL/GenBank/DDBJ databases">
        <title>Deep-cultivation of Planctomycetes and their phenomic and genomic characterization uncovers novel biology.</title>
        <authorList>
            <person name="Wiegand S."/>
            <person name="Jogler M."/>
            <person name="Boedeker C."/>
            <person name="Pinto D."/>
            <person name="Vollmers J."/>
            <person name="Rivas-Marin E."/>
            <person name="Kohn T."/>
            <person name="Peeters S.H."/>
            <person name="Heuer A."/>
            <person name="Rast P."/>
            <person name="Oberbeckmann S."/>
            <person name="Bunk B."/>
            <person name="Jeske O."/>
            <person name="Meyerdierks A."/>
            <person name="Storesund J.E."/>
            <person name="Kallscheuer N."/>
            <person name="Luecker S."/>
            <person name="Lage O.M."/>
            <person name="Pohl T."/>
            <person name="Merkel B.J."/>
            <person name="Hornburger P."/>
            <person name="Mueller R.-W."/>
            <person name="Bruemmer F."/>
            <person name="Labrenz M."/>
            <person name="Spormann A.M."/>
            <person name="Op Den Camp H."/>
            <person name="Overmann J."/>
            <person name="Amann R."/>
            <person name="Jetten M.S.M."/>
            <person name="Mascher T."/>
            <person name="Medema M.H."/>
            <person name="Devos D.P."/>
            <person name="Kaster A.-K."/>
            <person name="Ovreas L."/>
            <person name="Rohde M."/>
            <person name="Galperin M.Y."/>
            <person name="Jogler C."/>
        </authorList>
    </citation>
    <scope>NUCLEOTIDE SEQUENCE [LARGE SCALE GENOMIC DNA]</scope>
    <source>
        <strain evidence="10 11">Pla111</strain>
    </source>
</reference>
<dbReference type="EC" id="6.1.1.14" evidence="2"/>
<keyword evidence="4 10" id="KW-0436">Ligase</keyword>
<evidence type="ECO:0000313" key="10">
    <source>
        <dbReference type="EMBL" id="TWT43368.1"/>
    </source>
</evidence>
<proteinExistence type="inferred from homology"/>
<dbReference type="SUPFAM" id="SSF55681">
    <property type="entry name" value="Class II aaRS and biotin synthetases"/>
    <property type="match status" value="1"/>
</dbReference>
<name>A0A5C5VXK2_9BACT</name>
<evidence type="ECO:0000256" key="5">
    <source>
        <dbReference type="ARBA" id="ARBA00022741"/>
    </source>
</evidence>
<dbReference type="InterPro" id="IPR002315">
    <property type="entry name" value="tRNA-synt_gly"/>
</dbReference>
<feature type="domain" description="Aminoacyl-transfer RNA synthetases class-II family profile" evidence="9">
    <location>
        <begin position="186"/>
        <end position="451"/>
    </location>
</feature>
<dbReference type="GO" id="GO:0015966">
    <property type="term" value="P:diadenosine tetraphosphate biosynthetic process"/>
    <property type="evidence" value="ECO:0007669"/>
    <property type="project" value="UniProtKB-ARBA"/>
</dbReference>
<dbReference type="PANTHER" id="PTHR10745">
    <property type="entry name" value="GLYCYL-TRNA SYNTHETASE/DNA POLYMERASE SUBUNIT GAMMA-2"/>
    <property type="match status" value="1"/>
</dbReference>
<evidence type="ECO:0000256" key="1">
    <source>
        <dbReference type="ARBA" id="ARBA00008226"/>
    </source>
</evidence>